<dbReference type="EMBL" id="AHAF01000016">
    <property type="protein sequence ID" value="EKU78026.1"/>
    <property type="molecule type" value="Genomic_DNA"/>
</dbReference>
<proteinExistence type="predicted"/>
<reference evidence="1 2" key="1">
    <citation type="submission" date="2012-09" db="EMBL/GenBank/DDBJ databases">
        <title>The Genome Sequence of Veillonella ratti ACS-216-V-COL6B.</title>
        <authorList>
            <consortium name="The Broad Institute Genome Sequencing Platform"/>
            <person name="Earl A."/>
            <person name="Ward D."/>
            <person name="Feldgarden M."/>
            <person name="Gevers D."/>
            <person name="Saerens B."/>
            <person name="Vaneechoutte M."/>
            <person name="Walker B."/>
            <person name="Young S.K."/>
            <person name="Zeng Q."/>
            <person name="Gargeya S."/>
            <person name="Fitzgerald M."/>
            <person name="Haas B."/>
            <person name="Abouelleil A."/>
            <person name="Alvarado L."/>
            <person name="Arachchi H.M."/>
            <person name="Berlin A."/>
            <person name="Chapman S.B."/>
            <person name="Goldberg J."/>
            <person name="Griggs A."/>
            <person name="Gujja S."/>
            <person name="Hansen M."/>
            <person name="Howarth C."/>
            <person name="Imamovic A."/>
            <person name="Larimer J."/>
            <person name="McCowen C."/>
            <person name="Montmayeur A."/>
            <person name="Murphy C."/>
            <person name="Neiman D."/>
            <person name="Pearson M."/>
            <person name="Priest M."/>
            <person name="Roberts A."/>
            <person name="Saif S."/>
            <person name="Shea T."/>
            <person name="Sisk P."/>
            <person name="Sykes S."/>
            <person name="Wortman J."/>
            <person name="Nusbaum C."/>
            <person name="Birren B."/>
        </authorList>
    </citation>
    <scope>NUCLEOTIDE SEQUENCE [LARGE SCALE GENOMIC DNA]</scope>
    <source>
        <strain evidence="1 2">ACS-216-V-Col6b</strain>
    </source>
</reference>
<protein>
    <submittedName>
        <fullName evidence="1">Uncharacterized protein</fullName>
    </submittedName>
</protein>
<sequence length="38" mass="4548">MSEKRNELVERFLNMLRCLRKVKVMAVSKYLVQNHNGI</sequence>
<evidence type="ECO:0000313" key="2">
    <source>
        <dbReference type="Proteomes" id="UP000009891"/>
    </source>
</evidence>
<dbReference type="Proteomes" id="UP000009891">
    <property type="component" value="Unassembled WGS sequence"/>
</dbReference>
<keyword evidence="2" id="KW-1185">Reference proteome</keyword>
<dbReference type="AlphaFoldDB" id="K9D4B4"/>
<comment type="caution">
    <text evidence="1">The sequence shown here is derived from an EMBL/GenBank/DDBJ whole genome shotgun (WGS) entry which is preliminary data.</text>
</comment>
<dbReference type="HOGENOM" id="CLU_3334317_0_0_9"/>
<evidence type="ECO:0000313" key="1">
    <source>
        <dbReference type="EMBL" id="EKU78026.1"/>
    </source>
</evidence>
<name>K9D4B4_9FIRM</name>
<gene>
    <name evidence="1" type="ORF">HMPREF9282_01584</name>
</gene>
<organism evidence="1 2">
    <name type="scientific">Veillonella seminalis ACS-216-V-Col6b</name>
    <dbReference type="NCBI Taxonomy" id="883156"/>
    <lineage>
        <taxon>Bacteria</taxon>
        <taxon>Bacillati</taxon>
        <taxon>Bacillota</taxon>
        <taxon>Negativicutes</taxon>
        <taxon>Veillonellales</taxon>
        <taxon>Veillonellaceae</taxon>
        <taxon>Veillonella</taxon>
    </lineage>
</organism>
<accession>K9D4B4</accession>
<dbReference type="STRING" id="883156.HMPREF9282_01584"/>